<accession>A0A7W6A719</accession>
<dbReference type="EMBL" id="JACIDH010000001">
    <property type="protein sequence ID" value="MBB3877762.1"/>
    <property type="molecule type" value="Genomic_DNA"/>
</dbReference>
<dbReference type="RefSeq" id="WP_183949895.1">
    <property type="nucleotide sequence ID" value="NZ_JACIDH010000001.1"/>
</dbReference>
<evidence type="ECO:0000313" key="1">
    <source>
        <dbReference type="EMBL" id="MBB3877762.1"/>
    </source>
</evidence>
<keyword evidence="2" id="KW-1185">Reference proteome</keyword>
<protein>
    <submittedName>
        <fullName evidence="1">Uncharacterized protein</fullName>
    </submittedName>
</protein>
<comment type="caution">
    <text evidence="1">The sequence shown here is derived from an EMBL/GenBank/DDBJ whole genome shotgun (WGS) entry which is preliminary data.</text>
</comment>
<name>A0A7W6A719_9SPHN</name>
<dbReference type="Proteomes" id="UP000538670">
    <property type="component" value="Unassembled WGS sequence"/>
</dbReference>
<reference evidence="1 2" key="1">
    <citation type="submission" date="2020-08" db="EMBL/GenBank/DDBJ databases">
        <title>Genomic Encyclopedia of Type Strains, Phase IV (KMG-IV): sequencing the most valuable type-strain genomes for metagenomic binning, comparative biology and taxonomic classification.</title>
        <authorList>
            <person name="Goeker M."/>
        </authorList>
    </citation>
    <scope>NUCLEOTIDE SEQUENCE [LARGE SCALE GENOMIC DNA]</scope>
    <source>
        <strain evidence="1 2">DSM 19512</strain>
    </source>
</reference>
<dbReference type="AlphaFoldDB" id="A0A7W6A719"/>
<evidence type="ECO:0000313" key="2">
    <source>
        <dbReference type="Proteomes" id="UP000538670"/>
    </source>
</evidence>
<proteinExistence type="predicted"/>
<organism evidence="1 2">
    <name type="scientific">Sphingomonas pseudosanguinis</name>
    <dbReference type="NCBI Taxonomy" id="413712"/>
    <lineage>
        <taxon>Bacteria</taxon>
        <taxon>Pseudomonadati</taxon>
        <taxon>Pseudomonadota</taxon>
        <taxon>Alphaproteobacteria</taxon>
        <taxon>Sphingomonadales</taxon>
        <taxon>Sphingomonadaceae</taxon>
        <taxon>Sphingomonas</taxon>
    </lineage>
</organism>
<gene>
    <name evidence="1" type="ORF">GGR48_000165</name>
</gene>
<sequence>MSSDDMGDSKSTEQSADALADALRAAWPDGVPEGELMLASRLSAGMRATVARRLRAIMRPDDDGDQRPGAAARRAAEAGVSRKRFYAMARAWRETRSIVALGARAAESRSRASKLGQSLRASAEEVILYMSVHQPDASIAEVCRRVAEATRAPISRTTVRRMWLDARRTAPPGLFGERLLLDSVGLDAFYLSHRLRLYVVIDQGTGLVPGWAIATNDSRAWGHVHAADLAVDELSVIDLDPFAGFDGRLGIDLVLQRDDVAGGEVLRRRLAEAGIAYEVHIGSVGRRAVEVLGERVGPIWVGPGERGDDVSYRNGRTARMPELTSEMHSEINDAIRTHNRARAAAAAKVHKEGAPACARKAIDVLRLLGSAHAELDVLPDYSEESHPESLL</sequence>